<dbReference type="AlphaFoldDB" id="A0A843XU31"/>
<feature type="domain" description="AMP-activated protein kinase glycogen-binding" evidence="3">
    <location>
        <begin position="210"/>
        <end position="278"/>
    </location>
</feature>
<dbReference type="PANTHER" id="PTHR47342">
    <property type="entry name" value="PROTEIN PTST, CHLOROPLASTIC"/>
    <property type="match status" value="1"/>
</dbReference>
<dbReference type="SUPFAM" id="SSF81296">
    <property type="entry name" value="E set domains"/>
    <property type="match status" value="1"/>
</dbReference>
<evidence type="ECO:0000259" key="3">
    <source>
        <dbReference type="Pfam" id="PF16561"/>
    </source>
</evidence>
<feature type="coiled-coil region" evidence="1">
    <location>
        <begin position="92"/>
        <end position="133"/>
    </location>
</feature>
<dbReference type="Proteomes" id="UP000652761">
    <property type="component" value="Unassembled WGS sequence"/>
</dbReference>
<organism evidence="4 5">
    <name type="scientific">Colocasia esculenta</name>
    <name type="common">Wild taro</name>
    <name type="synonym">Arum esculentum</name>
    <dbReference type="NCBI Taxonomy" id="4460"/>
    <lineage>
        <taxon>Eukaryota</taxon>
        <taxon>Viridiplantae</taxon>
        <taxon>Streptophyta</taxon>
        <taxon>Embryophyta</taxon>
        <taxon>Tracheophyta</taxon>
        <taxon>Spermatophyta</taxon>
        <taxon>Magnoliopsida</taxon>
        <taxon>Liliopsida</taxon>
        <taxon>Araceae</taxon>
        <taxon>Aroideae</taxon>
        <taxon>Colocasieae</taxon>
        <taxon>Colocasia</taxon>
    </lineage>
</organism>
<dbReference type="InterPro" id="IPR032640">
    <property type="entry name" value="AMPK1_CBM"/>
</dbReference>
<proteinExistence type="predicted"/>
<dbReference type="Pfam" id="PF16561">
    <property type="entry name" value="AMPK1_CBM"/>
    <property type="match status" value="1"/>
</dbReference>
<dbReference type="PANTHER" id="PTHR47342:SF1">
    <property type="entry name" value="PROTEIN PTST, CHLOROPLASTIC"/>
    <property type="match status" value="1"/>
</dbReference>
<keyword evidence="5" id="KW-1185">Reference proteome</keyword>
<gene>
    <name evidence="4" type="ORF">Taro_055614</name>
</gene>
<evidence type="ECO:0000256" key="1">
    <source>
        <dbReference type="SAM" id="Coils"/>
    </source>
</evidence>
<name>A0A843XU31_COLES</name>
<evidence type="ECO:0000313" key="4">
    <source>
        <dbReference type="EMBL" id="MQM22561.1"/>
    </source>
</evidence>
<reference evidence="4" key="1">
    <citation type="submission" date="2017-07" db="EMBL/GenBank/DDBJ databases">
        <title>Taro Niue Genome Assembly and Annotation.</title>
        <authorList>
            <person name="Atibalentja N."/>
            <person name="Keating K."/>
            <person name="Fields C.J."/>
        </authorList>
    </citation>
    <scope>NUCLEOTIDE SEQUENCE</scope>
    <source>
        <strain evidence="4">Niue_2</strain>
        <tissue evidence="4">Leaf</tissue>
    </source>
</reference>
<dbReference type="GO" id="GO:0009507">
    <property type="term" value="C:chloroplast"/>
    <property type="evidence" value="ECO:0007669"/>
    <property type="project" value="UniProtKB-ARBA"/>
</dbReference>
<dbReference type="OrthoDB" id="531008at2759"/>
<dbReference type="Gene3D" id="2.60.40.10">
    <property type="entry name" value="Immunoglobulins"/>
    <property type="match status" value="1"/>
</dbReference>
<evidence type="ECO:0000256" key="2">
    <source>
        <dbReference type="SAM" id="MobiDB-lite"/>
    </source>
</evidence>
<sequence>MLRHSAENMPGRGRMKEERPTEGKAAGEAASGSSRLPAFWQCALNMECLCAGGAVSVDEDAHLSVPEESSEELLPKKPDSAQLKALLIDSERRRLIKKLSEANQHNRFLKRQLQAKDDDLVDIKSELAILELEIQASIPLAFMTKESTSFTLRMALVELAEEIASYGIQPGSRKINGKYIQSHLVSRLEVVQEKIKKQIKDVEAVKFREITLYWIGMAESVQVMGSFDGWSQGEEMSQEYTGAYVKFSANLKLRPGRYEVKFLVDGEWRLSPELLTVGEGLMENNILIVE</sequence>
<dbReference type="InterPro" id="IPR014756">
    <property type="entry name" value="Ig_E-set"/>
</dbReference>
<comment type="caution">
    <text evidence="4">The sequence shown here is derived from an EMBL/GenBank/DDBJ whole genome shotgun (WGS) entry which is preliminary data.</text>
</comment>
<dbReference type="EMBL" id="NMUH01013220">
    <property type="protein sequence ID" value="MQM22561.1"/>
    <property type="molecule type" value="Genomic_DNA"/>
</dbReference>
<dbReference type="CDD" id="cd02859">
    <property type="entry name" value="E_set_AMPKbeta_like_N"/>
    <property type="match status" value="1"/>
</dbReference>
<keyword evidence="1" id="KW-0175">Coiled coil</keyword>
<protein>
    <recommendedName>
        <fullName evidence="3">AMP-activated protein kinase glycogen-binding domain-containing protein</fullName>
    </recommendedName>
</protein>
<accession>A0A843XU31</accession>
<evidence type="ECO:0000313" key="5">
    <source>
        <dbReference type="Proteomes" id="UP000652761"/>
    </source>
</evidence>
<dbReference type="InterPro" id="IPR013783">
    <property type="entry name" value="Ig-like_fold"/>
</dbReference>
<feature type="region of interest" description="Disordered" evidence="2">
    <location>
        <begin position="1"/>
        <end position="30"/>
    </location>
</feature>